<dbReference type="Pfam" id="PF08530">
    <property type="entry name" value="PepX_C"/>
    <property type="match status" value="1"/>
</dbReference>
<dbReference type="PANTHER" id="PTHR43056">
    <property type="entry name" value="PEPTIDASE S9 PROLYL OLIGOPEPTIDASE"/>
    <property type="match status" value="1"/>
</dbReference>
<dbReference type="InterPro" id="IPR050585">
    <property type="entry name" value="Xaa-Pro_dipeptidyl-ppase/CocE"/>
</dbReference>
<dbReference type="Pfam" id="PF02129">
    <property type="entry name" value="Peptidase_S15"/>
    <property type="match status" value="1"/>
</dbReference>
<dbReference type="InterPro" id="IPR000383">
    <property type="entry name" value="Xaa-Pro-like_dom"/>
</dbReference>
<name>A0A0U5FWI0_ASPCI</name>
<dbReference type="InterPro" id="IPR005674">
    <property type="entry name" value="CocE/Ser_esterase"/>
</dbReference>
<dbReference type="GO" id="GO:0008239">
    <property type="term" value="F:dipeptidyl-peptidase activity"/>
    <property type="evidence" value="ECO:0007669"/>
    <property type="project" value="InterPro"/>
</dbReference>
<sequence>MSHTIGGIEVIFTPTNQGYHHYWTEFKPSKITLPKGWQREPGRRALREAIIWEKDVAISMRDGTVLRGDVFRPADKDGVPLPALLPWSPYGKTGSGHHQTTSFTYLGVRHEHLSGLEKFEAPDPAEWCPRGYVVVNVDARGVFDSEGDIFILGSQEGRDGHDTIEWMAEQSWCDGNVALVGNSWLAMTQWYIAAEKPPHLKAIAPWEGIGDFYRESICRGGIPNYAFWDLLMQEFNGKTSREDVAAMIQKYPLMNAYWEDKRPRLHDIDVPMYILASYSTGLHTEGSIRAWKYAGSNEKWLRVHPTQEWFDIYQPFANDDLQRFLDHFLLGKENGWENTPRVRLSLLRYNRAPISFRAEDAYPPSRVQYRRFYLEAASGRLLVDQPAQETKVSYQSDSWDDDGAHFNWTFDEPTELIGSSQAVLYMSCEDLDDMDVYVILRKLDKDGNALLNFNIPFEHQAAGVTEKDIPDVNIYKYVGPNGRLRASKRATAEEPDIAENRQGNREPTELFFPHDKEEKVAPGDVVELRIPLWAGGIAFDAGETLRLEVKGHDPILPEYPPLHRNLKNLNHGRHVVHTGGGFASFLVLPLTPA</sequence>
<evidence type="ECO:0000259" key="2">
    <source>
        <dbReference type="SMART" id="SM00939"/>
    </source>
</evidence>
<evidence type="ECO:0000313" key="3">
    <source>
        <dbReference type="EMBL" id="CEL03654.1"/>
    </source>
</evidence>
<dbReference type="STRING" id="454130.A0A0U5FWI0"/>
<keyword evidence="4" id="KW-1185">Reference proteome</keyword>
<evidence type="ECO:0000256" key="1">
    <source>
        <dbReference type="ARBA" id="ARBA00022801"/>
    </source>
</evidence>
<dbReference type="InterPro" id="IPR008979">
    <property type="entry name" value="Galactose-bd-like_sf"/>
</dbReference>
<proteinExistence type="predicted"/>
<dbReference type="AlphaFoldDB" id="A0A0U5FWI0"/>
<dbReference type="InterPro" id="IPR029058">
    <property type="entry name" value="AB_hydrolase_fold"/>
</dbReference>
<dbReference type="Gene3D" id="3.40.50.1820">
    <property type="entry name" value="alpha/beta hydrolase"/>
    <property type="match status" value="1"/>
</dbReference>
<accession>A0A0U5FWI0</accession>
<gene>
    <name evidence="3" type="ORF">ASPCAL04804</name>
</gene>
<dbReference type="SUPFAM" id="SSF49785">
    <property type="entry name" value="Galactose-binding domain-like"/>
    <property type="match status" value="1"/>
</dbReference>
<dbReference type="SMART" id="SM00939">
    <property type="entry name" value="PepX_C"/>
    <property type="match status" value="1"/>
</dbReference>
<dbReference type="NCBIfam" id="TIGR00976">
    <property type="entry name" value="CocE_NonD"/>
    <property type="match status" value="1"/>
</dbReference>
<organism evidence="3 4">
    <name type="scientific">Aspergillus calidoustus</name>
    <dbReference type="NCBI Taxonomy" id="454130"/>
    <lineage>
        <taxon>Eukaryota</taxon>
        <taxon>Fungi</taxon>
        <taxon>Dikarya</taxon>
        <taxon>Ascomycota</taxon>
        <taxon>Pezizomycotina</taxon>
        <taxon>Eurotiomycetes</taxon>
        <taxon>Eurotiomycetidae</taxon>
        <taxon>Eurotiales</taxon>
        <taxon>Aspergillaceae</taxon>
        <taxon>Aspergillus</taxon>
        <taxon>Aspergillus subgen. Nidulantes</taxon>
    </lineage>
</organism>
<keyword evidence="1" id="KW-0378">Hydrolase</keyword>
<dbReference type="Proteomes" id="UP000054771">
    <property type="component" value="Unassembled WGS sequence"/>
</dbReference>
<dbReference type="SUPFAM" id="SSF53474">
    <property type="entry name" value="alpha/beta-Hydrolases"/>
    <property type="match status" value="1"/>
</dbReference>
<dbReference type="OMA" id="FYRESIC"/>
<dbReference type="Gene3D" id="2.60.120.260">
    <property type="entry name" value="Galactose-binding domain-like"/>
    <property type="match status" value="1"/>
</dbReference>
<protein>
    <recommendedName>
        <fullName evidence="2">Xaa-Pro dipeptidyl-peptidase C-terminal domain-containing protein</fullName>
    </recommendedName>
</protein>
<dbReference type="Gene3D" id="1.10.3020.20">
    <property type="match status" value="1"/>
</dbReference>
<evidence type="ECO:0000313" key="4">
    <source>
        <dbReference type="Proteomes" id="UP000054771"/>
    </source>
</evidence>
<dbReference type="PANTHER" id="PTHR43056:SF10">
    <property type="entry name" value="COCE_NOND FAMILY, PUTATIVE (AFU_ORTHOLOGUE AFUA_7G00600)-RELATED"/>
    <property type="match status" value="1"/>
</dbReference>
<dbReference type="EMBL" id="CDMC01000003">
    <property type="protein sequence ID" value="CEL03654.1"/>
    <property type="molecule type" value="Genomic_DNA"/>
</dbReference>
<reference evidence="4" key="1">
    <citation type="journal article" date="2016" name="Genome Announc.">
        <title>Draft genome sequences of fungus Aspergillus calidoustus.</title>
        <authorList>
            <person name="Horn F."/>
            <person name="Linde J."/>
            <person name="Mattern D.J."/>
            <person name="Walther G."/>
            <person name="Guthke R."/>
            <person name="Scherlach K."/>
            <person name="Martin K."/>
            <person name="Brakhage A.A."/>
            <person name="Petzke L."/>
            <person name="Valiante V."/>
        </authorList>
    </citation>
    <scope>NUCLEOTIDE SEQUENCE [LARGE SCALE GENOMIC DNA]</scope>
    <source>
        <strain evidence="4">SF006504</strain>
    </source>
</reference>
<dbReference type="OrthoDB" id="2578740at2759"/>
<feature type="domain" description="Xaa-Pro dipeptidyl-peptidase C-terminal" evidence="2">
    <location>
        <begin position="322"/>
        <end position="587"/>
    </location>
</feature>
<dbReference type="InterPro" id="IPR013736">
    <property type="entry name" value="Xaa-Pro_dipept_C"/>
</dbReference>